<reference evidence="2 3" key="1">
    <citation type="journal article" date="2019" name="Int. J. Syst. Evol. Microbiol.">
        <title>The Global Catalogue of Microorganisms (GCM) 10K type strain sequencing project: providing services to taxonomists for standard genome sequencing and annotation.</title>
        <authorList>
            <consortium name="The Broad Institute Genomics Platform"/>
            <consortium name="The Broad Institute Genome Sequencing Center for Infectious Disease"/>
            <person name="Wu L."/>
            <person name="Ma J."/>
        </authorList>
    </citation>
    <scope>NUCLEOTIDE SEQUENCE [LARGE SCALE GENOMIC DNA]</scope>
    <source>
        <strain evidence="2 3">JCM 16014</strain>
    </source>
</reference>
<evidence type="ECO:0008006" key="4">
    <source>
        <dbReference type="Google" id="ProtNLM"/>
    </source>
</evidence>
<dbReference type="InterPro" id="IPR019277">
    <property type="entry name" value="DUF2304"/>
</dbReference>
<dbReference type="Pfam" id="PF10066">
    <property type="entry name" value="DUF2304"/>
    <property type="match status" value="1"/>
</dbReference>
<evidence type="ECO:0000313" key="3">
    <source>
        <dbReference type="Proteomes" id="UP001500751"/>
    </source>
</evidence>
<feature type="transmembrane region" description="Helical" evidence="1">
    <location>
        <begin position="6"/>
        <end position="22"/>
    </location>
</feature>
<name>A0ABN2TKW7_9ACTN</name>
<evidence type="ECO:0000313" key="2">
    <source>
        <dbReference type="EMBL" id="GAA2013060.1"/>
    </source>
</evidence>
<feature type="transmembrane region" description="Helical" evidence="1">
    <location>
        <begin position="67"/>
        <end position="85"/>
    </location>
</feature>
<keyword evidence="1" id="KW-0812">Transmembrane</keyword>
<evidence type="ECO:0000256" key="1">
    <source>
        <dbReference type="SAM" id="Phobius"/>
    </source>
</evidence>
<keyword evidence="1" id="KW-1133">Transmembrane helix</keyword>
<sequence>MLIQVILIAMSFVLFVFFIRSSHSVRTQAVKRIGFVVFLILNLDAVLRPDDTTWLAHRVGVGRGADLLLYLLVVAFAFFSVNTFLRFRTLERRFTDLARSIALRDAQLPAVPAAAAAPAVVPELTELTELAELPESPVPTGPGR</sequence>
<organism evidence="2 3">
    <name type="scientific">Catenulispora yoronensis</name>
    <dbReference type="NCBI Taxonomy" id="450799"/>
    <lineage>
        <taxon>Bacteria</taxon>
        <taxon>Bacillati</taxon>
        <taxon>Actinomycetota</taxon>
        <taxon>Actinomycetes</taxon>
        <taxon>Catenulisporales</taxon>
        <taxon>Catenulisporaceae</taxon>
        <taxon>Catenulispora</taxon>
    </lineage>
</organism>
<dbReference type="EMBL" id="BAAAQN010000002">
    <property type="protein sequence ID" value="GAA2013060.1"/>
    <property type="molecule type" value="Genomic_DNA"/>
</dbReference>
<gene>
    <name evidence="2" type="ORF">GCM10009839_04610</name>
</gene>
<proteinExistence type="predicted"/>
<dbReference type="RefSeq" id="WP_344663769.1">
    <property type="nucleotide sequence ID" value="NZ_BAAAQN010000002.1"/>
</dbReference>
<keyword evidence="1" id="KW-0472">Membrane</keyword>
<keyword evidence="3" id="KW-1185">Reference proteome</keyword>
<dbReference type="Proteomes" id="UP001500751">
    <property type="component" value="Unassembled WGS sequence"/>
</dbReference>
<feature type="transmembrane region" description="Helical" evidence="1">
    <location>
        <begin position="29"/>
        <end position="47"/>
    </location>
</feature>
<accession>A0ABN2TKW7</accession>
<protein>
    <recommendedName>
        <fullName evidence="4">DUF2304 domain-containing protein</fullName>
    </recommendedName>
</protein>
<comment type="caution">
    <text evidence="2">The sequence shown here is derived from an EMBL/GenBank/DDBJ whole genome shotgun (WGS) entry which is preliminary data.</text>
</comment>